<feature type="region of interest" description="Disordered" evidence="1">
    <location>
        <begin position="123"/>
        <end position="177"/>
    </location>
</feature>
<feature type="region of interest" description="Disordered" evidence="1">
    <location>
        <begin position="82"/>
        <end position="103"/>
    </location>
</feature>
<dbReference type="InterPro" id="IPR000270">
    <property type="entry name" value="PB1_dom"/>
</dbReference>
<sequence length="233" mass="26217">METSTTFQPQIIKITLTPTGDTRRIQLIEPPSYEELLTRIHSLFGINTSERLQLTYVDDEGDTITIANGDDVQMSLIAQAPGKRRNTDLKPGPNVKHPKVNLDGDVPMDISTINIPIAAEIIPRSEQSHQQQYSPPKTDEPKEEKPKEEPRVVPPQPEQEARAPPQNPFNFGQNMDWSGMMQQFAPLVQQFGPMLQNFVQGMNSTGQHPNPSQFPQSPHQSAPKKDDEEDDIY</sequence>
<keyword evidence="4" id="KW-1185">Reference proteome</keyword>
<dbReference type="EMBL" id="JARBJD010000036">
    <property type="protein sequence ID" value="KAK2958573.1"/>
    <property type="molecule type" value="Genomic_DNA"/>
</dbReference>
<dbReference type="CDD" id="cd05992">
    <property type="entry name" value="PB1"/>
    <property type="match status" value="1"/>
</dbReference>
<dbReference type="Gene3D" id="3.10.20.90">
    <property type="entry name" value="Phosphatidylinositol 3-kinase Catalytic Subunit, Chain A, domain 1"/>
    <property type="match status" value="1"/>
</dbReference>
<evidence type="ECO:0000313" key="4">
    <source>
        <dbReference type="Proteomes" id="UP001281761"/>
    </source>
</evidence>
<name>A0ABQ9Y4A0_9EUKA</name>
<gene>
    <name evidence="3" type="ORF">BLNAU_6342</name>
</gene>
<dbReference type="Proteomes" id="UP001281761">
    <property type="component" value="Unassembled WGS sequence"/>
</dbReference>
<feature type="domain" description="PB1" evidence="2">
    <location>
        <begin position="9"/>
        <end position="90"/>
    </location>
</feature>
<comment type="caution">
    <text evidence="3">The sequence shown here is derived from an EMBL/GenBank/DDBJ whole genome shotgun (WGS) entry which is preliminary data.</text>
</comment>
<proteinExistence type="predicted"/>
<evidence type="ECO:0000313" key="3">
    <source>
        <dbReference type="EMBL" id="KAK2958573.1"/>
    </source>
</evidence>
<dbReference type="SUPFAM" id="SSF54277">
    <property type="entry name" value="CAD &amp; PB1 domains"/>
    <property type="match status" value="1"/>
</dbReference>
<feature type="compositionally biased region" description="Basic and acidic residues" evidence="1">
    <location>
        <begin position="137"/>
        <end position="151"/>
    </location>
</feature>
<reference evidence="3 4" key="1">
    <citation type="journal article" date="2022" name="bioRxiv">
        <title>Genomics of Preaxostyla Flagellates Illuminates Evolutionary Transitions and the Path Towards Mitochondrial Loss.</title>
        <authorList>
            <person name="Novak L.V.F."/>
            <person name="Treitli S.C."/>
            <person name="Pyrih J."/>
            <person name="Halakuc P."/>
            <person name="Pipaliya S.V."/>
            <person name="Vacek V."/>
            <person name="Brzon O."/>
            <person name="Soukal P."/>
            <person name="Eme L."/>
            <person name="Dacks J.B."/>
            <person name="Karnkowska A."/>
            <person name="Elias M."/>
            <person name="Hampl V."/>
        </authorList>
    </citation>
    <scope>NUCLEOTIDE SEQUENCE [LARGE SCALE GENOMIC DNA]</scope>
    <source>
        <strain evidence="3">NAU3</strain>
        <tissue evidence="3">Gut</tissue>
    </source>
</reference>
<feature type="compositionally biased region" description="Polar residues" evidence="1">
    <location>
        <begin position="198"/>
        <end position="220"/>
    </location>
</feature>
<organism evidence="3 4">
    <name type="scientific">Blattamonas nauphoetae</name>
    <dbReference type="NCBI Taxonomy" id="2049346"/>
    <lineage>
        <taxon>Eukaryota</taxon>
        <taxon>Metamonada</taxon>
        <taxon>Preaxostyla</taxon>
        <taxon>Oxymonadida</taxon>
        <taxon>Blattamonas</taxon>
    </lineage>
</organism>
<protein>
    <recommendedName>
        <fullName evidence="2">PB1 domain-containing protein</fullName>
    </recommendedName>
</protein>
<dbReference type="InterPro" id="IPR053793">
    <property type="entry name" value="PB1-like"/>
</dbReference>
<feature type="region of interest" description="Disordered" evidence="1">
    <location>
        <begin position="198"/>
        <end position="233"/>
    </location>
</feature>
<evidence type="ECO:0000256" key="1">
    <source>
        <dbReference type="SAM" id="MobiDB-lite"/>
    </source>
</evidence>
<evidence type="ECO:0000259" key="2">
    <source>
        <dbReference type="PROSITE" id="PS51745"/>
    </source>
</evidence>
<dbReference type="PROSITE" id="PS51745">
    <property type="entry name" value="PB1"/>
    <property type="match status" value="1"/>
</dbReference>
<accession>A0ABQ9Y4A0</accession>
<dbReference type="Pfam" id="PF00564">
    <property type="entry name" value="PB1"/>
    <property type="match status" value="1"/>
</dbReference>